<comment type="caution">
    <text evidence="3">The sequence shown here is derived from an EMBL/GenBank/DDBJ whole genome shotgun (WGS) entry which is preliminary data.</text>
</comment>
<evidence type="ECO:0000313" key="3">
    <source>
        <dbReference type="EMBL" id="MFI9099423.1"/>
    </source>
</evidence>
<name>A0ABW8BZZ8_9ACTN</name>
<evidence type="ECO:0000256" key="1">
    <source>
        <dbReference type="SAM" id="MobiDB-lite"/>
    </source>
</evidence>
<dbReference type="EMBL" id="JBITYG010000001">
    <property type="protein sequence ID" value="MFI9099423.1"/>
    <property type="molecule type" value="Genomic_DNA"/>
</dbReference>
<protein>
    <recommendedName>
        <fullName evidence="5">Secreted protein</fullName>
    </recommendedName>
</protein>
<dbReference type="RefSeq" id="WP_399643778.1">
    <property type="nucleotide sequence ID" value="NZ_JBITYG010000001.1"/>
</dbReference>
<evidence type="ECO:0000313" key="4">
    <source>
        <dbReference type="Proteomes" id="UP001614394"/>
    </source>
</evidence>
<feature type="region of interest" description="Disordered" evidence="1">
    <location>
        <begin position="30"/>
        <end position="52"/>
    </location>
</feature>
<accession>A0ABW8BZZ8</accession>
<gene>
    <name evidence="3" type="ORF">ACIGXA_02785</name>
</gene>
<evidence type="ECO:0000256" key="2">
    <source>
        <dbReference type="SAM" id="SignalP"/>
    </source>
</evidence>
<evidence type="ECO:0008006" key="5">
    <source>
        <dbReference type="Google" id="ProtNLM"/>
    </source>
</evidence>
<keyword evidence="4" id="KW-1185">Reference proteome</keyword>
<organism evidence="3 4">
    <name type="scientific">Streptomyces fildesensis</name>
    <dbReference type="NCBI Taxonomy" id="375757"/>
    <lineage>
        <taxon>Bacteria</taxon>
        <taxon>Bacillati</taxon>
        <taxon>Actinomycetota</taxon>
        <taxon>Actinomycetes</taxon>
        <taxon>Kitasatosporales</taxon>
        <taxon>Streptomycetaceae</taxon>
        <taxon>Streptomyces</taxon>
    </lineage>
</organism>
<dbReference type="Proteomes" id="UP001614394">
    <property type="component" value="Unassembled WGS sequence"/>
</dbReference>
<feature type="signal peptide" evidence="2">
    <location>
        <begin position="1"/>
        <end position="30"/>
    </location>
</feature>
<sequence>MQAVIPARLARRGLAISAVAVLLSGGPAFAGGPDDNTTQPPPADGGGQNHGELYAKVSFTPANGHDGPGRGPLKSTDVSWSPPPCWYAPMYGAKEYKEVFQKGWAENSGDWQGTAGTAMGQVRDHYTDGYSWPGHPGYKDFNVAEDGKGMFWAGVENPASTDALARGSCSEIPFWVENGKTPPIKNAISPQLLSELAYQRMRVPGTNVSLSPQTNQTVNLPTWVWLSGDEYAPVTVRASVAGGTIWAETTATPVSVHIEPGTADANVFPSGGDCPIGKDGHVGTPYTKGSTGSPPCGVTYLRSTPNGSSYQLTVTVTWKVTWRGSDGPAVHQLPDGVFGTPTPVTVKEIQTVVR</sequence>
<keyword evidence="2" id="KW-0732">Signal</keyword>
<feature type="chain" id="PRO_5045538178" description="Secreted protein" evidence="2">
    <location>
        <begin position="31"/>
        <end position="354"/>
    </location>
</feature>
<reference evidence="3 4" key="1">
    <citation type="submission" date="2024-10" db="EMBL/GenBank/DDBJ databases">
        <title>The Natural Products Discovery Center: Release of the First 8490 Sequenced Strains for Exploring Actinobacteria Biosynthetic Diversity.</title>
        <authorList>
            <person name="Kalkreuter E."/>
            <person name="Kautsar S.A."/>
            <person name="Yang D."/>
            <person name="Bader C.D."/>
            <person name="Teijaro C.N."/>
            <person name="Fluegel L."/>
            <person name="Davis C.M."/>
            <person name="Simpson J.R."/>
            <person name="Lauterbach L."/>
            <person name="Steele A.D."/>
            <person name="Gui C."/>
            <person name="Meng S."/>
            <person name="Li G."/>
            <person name="Viehrig K."/>
            <person name="Ye F."/>
            <person name="Su P."/>
            <person name="Kiefer A.F."/>
            <person name="Nichols A."/>
            <person name="Cepeda A.J."/>
            <person name="Yan W."/>
            <person name="Fan B."/>
            <person name="Jiang Y."/>
            <person name="Adhikari A."/>
            <person name="Zheng C.-J."/>
            <person name="Schuster L."/>
            <person name="Cowan T.M."/>
            <person name="Smanski M.J."/>
            <person name="Chevrette M.G."/>
            <person name="De Carvalho L.P.S."/>
            <person name="Shen B."/>
        </authorList>
    </citation>
    <scope>NUCLEOTIDE SEQUENCE [LARGE SCALE GENOMIC DNA]</scope>
    <source>
        <strain evidence="3 4">NPDC053399</strain>
    </source>
</reference>
<proteinExistence type="predicted"/>